<keyword evidence="1" id="KW-1133">Transmembrane helix</keyword>
<accession>A0A3P7P577</accession>
<keyword evidence="3" id="KW-1185">Reference proteome</keyword>
<dbReference type="Proteomes" id="UP000279029">
    <property type="component" value="Chromosome"/>
</dbReference>
<sequence length="237" mass="27487">MLKLIYLKSDLKQLFREPMMTLLFLIPLIISPFFRLILDIGVPFLQRYVTFSVDAYHNYILAFVLLMVPAMLGVVMGFMLLDDKDGKIIELLSVTPFGRNGYLMVRLTFVAMATLIYTFYTYLVMGLYILPIQILFFIGLLLCFYGASIGMIFFNLATDKVKGLTYAKGLNIMLFFILVDLLHIPWLTFLASFFPTYWIYKIIENKNTAIPIVLGLTVHVVWFILLLWITDKRKINI</sequence>
<reference evidence="2 3" key="1">
    <citation type="submission" date="2018-09" db="EMBL/GenBank/DDBJ databases">
        <authorList>
            <person name="Postec A."/>
        </authorList>
    </citation>
    <scope>NUCLEOTIDE SEQUENCE [LARGE SCALE GENOMIC DNA]</scope>
    <source>
        <strain evidence="2">70B-A</strain>
    </source>
</reference>
<proteinExistence type="predicted"/>
<feature type="transmembrane region" description="Helical" evidence="1">
    <location>
        <begin position="134"/>
        <end position="157"/>
    </location>
</feature>
<feature type="transmembrane region" description="Helical" evidence="1">
    <location>
        <begin position="58"/>
        <end position="81"/>
    </location>
</feature>
<dbReference type="RefSeq" id="WP_125137805.1">
    <property type="nucleotide sequence ID" value="NZ_LR130778.1"/>
</dbReference>
<feature type="transmembrane region" description="Helical" evidence="1">
    <location>
        <begin position="209"/>
        <end position="229"/>
    </location>
</feature>
<keyword evidence="1" id="KW-0812">Transmembrane</keyword>
<feature type="transmembrane region" description="Helical" evidence="1">
    <location>
        <begin position="102"/>
        <end position="122"/>
    </location>
</feature>
<feature type="transmembrane region" description="Helical" evidence="1">
    <location>
        <begin position="169"/>
        <end position="189"/>
    </location>
</feature>
<organism evidence="2 3">
    <name type="scientific">Petrocella atlantisensis</name>
    <dbReference type="NCBI Taxonomy" id="2173034"/>
    <lineage>
        <taxon>Bacteria</taxon>
        <taxon>Bacillati</taxon>
        <taxon>Bacillota</taxon>
        <taxon>Clostridia</taxon>
        <taxon>Lachnospirales</taxon>
        <taxon>Vallitaleaceae</taxon>
        <taxon>Petrocella</taxon>
    </lineage>
</organism>
<dbReference type="OrthoDB" id="1551065at2"/>
<dbReference type="KEGG" id="cbar:PATL70BA_2805"/>
<evidence type="ECO:0000313" key="2">
    <source>
        <dbReference type="EMBL" id="VDN48710.1"/>
    </source>
</evidence>
<dbReference type="EMBL" id="LR130778">
    <property type="protein sequence ID" value="VDN48710.1"/>
    <property type="molecule type" value="Genomic_DNA"/>
</dbReference>
<dbReference type="AlphaFoldDB" id="A0A3P7P577"/>
<protein>
    <submittedName>
        <fullName evidence="2">Uncharacterized protein</fullName>
    </submittedName>
</protein>
<feature type="transmembrane region" description="Helical" evidence="1">
    <location>
        <begin position="20"/>
        <end position="38"/>
    </location>
</feature>
<evidence type="ECO:0000313" key="3">
    <source>
        <dbReference type="Proteomes" id="UP000279029"/>
    </source>
</evidence>
<name>A0A3P7P577_9FIRM</name>
<evidence type="ECO:0000256" key="1">
    <source>
        <dbReference type="SAM" id="Phobius"/>
    </source>
</evidence>
<gene>
    <name evidence="2" type="ORF">PATL70BA_2805</name>
</gene>
<keyword evidence="1" id="KW-0472">Membrane</keyword>